<evidence type="ECO:0000313" key="7">
    <source>
        <dbReference type="Proteomes" id="UP000321181"/>
    </source>
</evidence>
<evidence type="ECO:0000256" key="4">
    <source>
        <dbReference type="PIRSR" id="PIRSR617867-1"/>
    </source>
</evidence>
<evidence type="ECO:0000256" key="2">
    <source>
        <dbReference type="ARBA" id="ARBA00022801"/>
    </source>
</evidence>
<accession>A0A512DDG4</accession>
<keyword evidence="2" id="KW-0378">Hydrolase</keyword>
<dbReference type="InterPro" id="IPR023485">
    <property type="entry name" value="Ptyr_pPase"/>
</dbReference>
<proteinExistence type="inferred from homology"/>
<dbReference type="SMART" id="SM00226">
    <property type="entry name" value="LMWPc"/>
    <property type="match status" value="1"/>
</dbReference>
<dbReference type="PANTHER" id="PTHR11717">
    <property type="entry name" value="LOW MOLECULAR WEIGHT PROTEIN TYROSINE PHOSPHATASE"/>
    <property type="match status" value="1"/>
</dbReference>
<evidence type="ECO:0000313" key="6">
    <source>
        <dbReference type="EMBL" id="GEO34511.1"/>
    </source>
</evidence>
<evidence type="ECO:0000256" key="3">
    <source>
        <dbReference type="ARBA" id="ARBA00022912"/>
    </source>
</evidence>
<dbReference type="Pfam" id="PF01451">
    <property type="entry name" value="LMWPc"/>
    <property type="match status" value="1"/>
</dbReference>
<feature type="active site" evidence="4">
    <location>
        <position position="19"/>
    </location>
</feature>
<dbReference type="PRINTS" id="PR00719">
    <property type="entry name" value="LMWPTPASE"/>
</dbReference>
<keyword evidence="7" id="KW-1185">Reference proteome</keyword>
<name>A0A512DDG4_9CELL</name>
<dbReference type="InterPro" id="IPR017867">
    <property type="entry name" value="Tyr_phospatase_low_mol_wt"/>
</dbReference>
<comment type="caution">
    <text evidence="6">The sequence shown here is derived from an EMBL/GenBank/DDBJ whole genome shotgun (WGS) entry which is preliminary data.</text>
</comment>
<dbReference type="GO" id="GO:0004725">
    <property type="term" value="F:protein tyrosine phosphatase activity"/>
    <property type="evidence" value="ECO:0007669"/>
    <property type="project" value="InterPro"/>
</dbReference>
<comment type="similarity">
    <text evidence="1">Belongs to the low molecular weight phosphotyrosine protein phosphatase family.</text>
</comment>
<organism evidence="6 7">
    <name type="scientific">Cellulomonas aerilata</name>
    <dbReference type="NCBI Taxonomy" id="515326"/>
    <lineage>
        <taxon>Bacteria</taxon>
        <taxon>Bacillati</taxon>
        <taxon>Actinomycetota</taxon>
        <taxon>Actinomycetes</taxon>
        <taxon>Micrococcales</taxon>
        <taxon>Cellulomonadaceae</taxon>
        <taxon>Cellulomonas</taxon>
    </lineage>
</organism>
<evidence type="ECO:0000256" key="1">
    <source>
        <dbReference type="ARBA" id="ARBA00011063"/>
    </source>
</evidence>
<dbReference type="SUPFAM" id="SSF52788">
    <property type="entry name" value="Phosphotyrosine protein phosphatases I"/>
    <property type="match status" value="1"/>
</dbReference>
<keyword evidence="3" id="KW-0904">Protein phosphatase</keyword>
<sequence>MHPPNAATPARPFTVLAVCTGNICRSPAVERLLAAELGVDSLATAGPASEVVVASAGVGAVVGAPIPEPMATLVARTGASVEGFAARQLTEQILRGSDLVLALTKAHRSRIVALHPGAVRRTFTLRELARLADAVDPGALPAGTTAERLAALIPLAAAQRGMQAGATGGDDVVDPWGRSDEVFAQSFGELRPAVETIARVVRG</sequence>
<dbReference type="Gene3D" id="3.40.50.2300">
    <property type="match status" value="1"/>
</dbReference>
<dbReference type="RefSeq" id="WP_146904264.1">
    <property type="nucleotide sequence ID" value="NZ_BAAARM010000004.1"/>
</dbReference>
<feature type="domain" description="Phosphotyrosine protein phosphatase I" evidence="5">
    <location>
        <begin position="13"/>
        <end position="200"/>
    </location>
</feature>
<dbReference type="OrthoDB" id="9784339at2"/>
<dbReference type="EMBL" id="BJYY01000014">
    <property type="protein sequence ID" value="GEO34511.1"/>
    <property type="molecule type" value="Genomic_DNA"/>
</dbReference>
<reference evidence="6 7" key="1">
    <citation type="submission" date="2019-07" db="EMBL/GenBank/DDBJ databases">
        <title>Whole genome shotgun sequence of Cellulomonas aerilata NBRC 106308.</title>
        <authorList>
            <person name="Hosoyama A."/>
            <person name="Uohara A."/>
            <person name="Ohji S."/>
            <person name="Ichikawa N."/>
        </authorList>
    </citation>
    <scope>NUCLEOTIDE SEQUENCE [LARGE SCALE GENOMIC DNA]</scope>
    <source>
        <strain evidence="6 7">NBRC 106308</strain>
    </source>
</reference>
<dbReference type="InterPro" id="IPR050438">
    <property type="entry name" value="LMW_PTPase"/>
</dbReference>
<dbReference type="Proteomes" id="UP000321181">
    <property type="component" value="Unassembled WGS sequence"/>
</dbReference>
<dbReference type="InterPro" id="IPR036196">
    <property type="entry name" value="Ptyr_pPase_sf"/>
</dbReference>
<evidence type="ECO:0000259" key="5">
    <source>
        <dbReference type="SMART" id="SM00226"/>
    </source>
</evidence>
<dbReference type="AlphaFoldDB" id="A0A512DDG4"/>
<dbReference type="PANTHER" id="PTHR11717:SF31">
    <property type="entry name" value="LOW MOLECULAR WEIGHT PROTEIN-TYROSINE-PHOSPHATASE ETP-RELATED"/>
    <property type="match status" value="1"/>
</dbReference>
<gene>
    <name evidence="6" type="ORF">CAE01nite_22360</name>
</gene>
<feature type="active site" evidence="4">
    <location>
        <position position="25"/>
    </location>
</feature>
<protein>
    <submittedName>
        <fullName evidence="6">Low molecular weight phosphatase family protein</fullName>
    </submittedName>
</protein>